<accession>A0A4Q4MWN9</accession>
<evidence type="ECO:0000256" key="1">
    <source>
        <dbReference type="SAM" id="Coils"/>
    </source>
</evidence>
<reference evidence="3" key="1">
    <citation type="journal article" date="2019" name="bioRxiv">
        <title>Genomics, evolutionary history and diagnostics of the Alternaria alternata species group including apple and Asian pear pathotypes.</title>
        <authorList>
            <person name="Armitage A.D."/>
            <person name="Cockerton H.M."/>
            <person name="Sreenivasaprasad S."/>
            <person name="Woodhall J.W."/>
            <person name="Lane C.R."/>
            <person name="Harrison R.J."/>
            <person name="Clarkson J.P."/>
        </authorList>
    </citation>
    <scope>NUCLEOTIDE SEQUENCE [LARGE SCALE GENOMIC DNA]</scope>
    <source>
        <strain evidence="3">FERA 1082</strain>
    </source>
</reference>
<protein>
    <recommendedName>
        <fullName evidence="4">Autophagy-related protein 16 domain-containing protein</fullName>
    </recommendedName>
</protein>
<evidence type="ECO:0008006" key="4">
    <source>
        <dbReference type="Google" id="ProtNLM"/>
    </source>
</evidence>
<feature type="coiled-coil region" evidence="1">
    <location>
        <begin position="41"/>
        <end position="156"/>
    </location>
</feature>
<evidence type="ECO:0000313" key="2">
    <source>
        <dbReference type="EMBL" id="RYN61833.1"/>
    </source>
</evidence>
<comment type="caution">
    <text evidence="2">The sequence shown here is derived from an EMBL/GenBank/DDBJ whole genome shotgun (WGS) entry which is preliminary data.</text>
</comment>
<dbReference type="Proteomes" id="UP000292402">
    <property type="component" value="Unassembled WGS sequence"/>
</dbReference>
<gene>
    <name evidence="2" type="ORF">AA0114_g437</name>
</gene>
<evidence type="ECO:0000313" key="3">
    <source>
        <dbReference type="Proteomes" id="UP000292402"/>
    </source>
</evidence>
<name>A0A4Q4MWN9_9PLEO</name>
<keyword evidence="1" id="KW-0175">Coiled coil</keyword>
<proteinExistence type="predicted"/>
<dbReference type="EMBL" id="PDXA01000001">
    <property type="protein sequence ID" value="RYN61833.1"/>
    <property type="molecule type" value="Genomic_DNA"/>
</dbReference>
<sequence length="255" mass="29160">MSAEFTPKPQQLSFFDKMLRRNDSAVALSPASTTSSITPSFVSLSQENDQLAQDNAHLQRRNGELTQQSELNQNLFQQTSETLAAKESEITDLEEALIDRDSEITDLKGIQKELKECIRRNDEASNERIQTLELQLEDLSKQLEEAHEAAAKRKATWTKLKNQQKEYPTMVEDEQQQGQQGPNDFVLIHWTKLHAKDKTIEFLRCRQSKSDKRIARLKERLAAGDELGRNWVQTITLANSKVKAIETKPQVSTEH</sequence>
<dbReference type="OrthoDB" id="3686215at2759"/>
<dbReference type="AlphaFoldDB" id="A0A4Q4MWN9"/>
<organism evidence="2 3">
    <name type="scientific">Alternaria tenuissima</name>
    <dbReference type="NCBI Taxonomy" id="119927"/>
    <lineage>
        <taxon>Eukaryota</taxon>
        <taxon>Fungi</taxon>
        <taxon>Dikarya</taxon>
        <taxon>Ascomycota</taxon>
        <taxon>Pezizomycotina</taxon>
        <taxon>Dothideomycetes</taxon>
        <taxon>Pleosporomycetidae</taxon>
        <taxon>Pleosporales</taxon>
        <taxon>Pleosporineae</taxon>
        <taxon>Pleosporaceae</taxon>
        <taxon>Alternaria</taxon>
        <taxon>Alternaria sect. Alternaria</taxon>
        <taxon>Alternaria alternata complex</taxon>
    </lineage>
</organism>